<dbReference type="EMBL" id="JACCJC010000029">
    <property type="protein sequence ID" value="KAF6234639.1"/>
    <property type="molecule type" value="Genomic_DNA"/>
</dbReference>
<comment type="caution">
    <text evidence="1">The sequence shown here is derived from an EMBL/GenBank/DDBJ whole genome shotgun (WGS) entry which is preliminary data.</text>
</comment>
<dbReference type="GeneID" id="59288922"/>
<gene>
    <name evidence="1" type="ORF">HO173_007265</name>
</gene>
<dbReference type="Proteomes" id="UP000578531">
    <property type="component" value="Unassembled WGS sequence"/>
</dbReference>
<dbReference type="Gene3D" id="3.40.50.1110">
    <property type="entry name" value="SGNH hydrolase"/>
    <property type="match status" value="1"/>
</dbReference>
<name>A0A8H6FTZ5_9LECA</name>
<evidence type="ECO:0000313" key="2">
    <source>
        <dbReference type="Proteomes" id="UP000578531"/>
    </source>
</evidence>
<proteinExistence type="predicted"/>
<dbReference type="OrthoDB" id="671439at2759"/>
<organism evidence="1 2">
    <name type="scientific">Letharia columbiana</name>
    <dbReference type="NCBI Taxonomy" id="112416"/>
    <lineage>
        <taxon>Eukaryota</taxon>
        <taxon>Fungi</taxon>
        <taxon>Dikarya</taxon>
        <taxon>Ascomycota</taxon>
        <taxon>Pezizomycotina</taxon>
        <taxon>Lecanoromycetes</taxon>
        <taxon>OSLEUM clade</taxon>
        <taxon>Lecanoromycetidae</taxon>
        <taxon>Lecanorales</taxon>
        <taxon>Lecanorineae</taxon>
        <taxon>Parmeliaceae</taxon>
        <taxon>Letharia</taxon>
    </lineage>
</organism>
<reference evidence="1 2" key="1">
    <citation type="journal article" date="2020" name="Genomics">
        <title>Complete, high-quality genomes from long-read metagenomic sequencing of two wolf lichen thalli reveals enigmatic genome architecture.</title>
        <authorList>
            <person name="McKenzie S.K."/>
            <person name="Walston R.F."/>
            <person name="Allen J.L."/>
        </authorList>
    </citation>
    <scope>NUCLEOTIDE SEQUENCE [LARGE SCALE GENOMIC DNA]</scope>
    <source>
        <strain evidence="1">WasteWater2</strain>
    </source>
</reference>
<keyword evidence="2" id="KW-1185">Reference proteome</keyword>
<dbReference type="InterPro" id="IPR036514">
    <property type="entry name" value="SGNH_hydro_sf"/>
</dbReference>
<dbReference type="RefSeq" id="XP_037164030.1">
    <property type="nucleotide sequence ID" value="XM_037309169.1"/>
</dbReference>
<evidence type="ECO:0000313" key="1">
    <source>
        <dbReference type="EMBL" id="KAF6234639.1"/>
    </source>
</evidence>
<accession>A0A8H6FTZ5</accession>
<dbReference type="AlphaFoldDB" id="A0A8H6FTZ5"/>
<protein>
    <submittedName>
        <fullName evidence="1">Uncharacterized protein</fullName>
    </submittedName>
</protein>
<sequence>MLVPMQGPYDQFLLFGDSLIQQSCSQAAGFAFCPALQDGMTRLFRFSHQKPHTGLAPMPV</sequence>